<dbReference type="VEuPathDB" id="MicrosporidiaDB:NEDG_00700"/>
<proteinExistence type="predicted"/>
<dbReference type="RefSeq" id="XP_067544215.1">
    <property type="nucleotide sequence ID" value="XM_067688118.1"/>
</dbReference>
<dbReference type="STRING" id="1805483.A0A177ECA2"/>
<organism evidence="3 4">
    <name type="scientific">Nematocida displodere</name>
    <dbReference type="NCBI Taxonomy" id="1805483"/>
    <lineage>
        <taxon>Eukaryota</taxon>
        <taxon>Fungi</taxon>
        <taxon>Fungi incertae sedis</taxon>
        <taxon>Microsporidia</taxon>
        <taxon>Nematocida</taxon>
    </lineage>
</organism>
<feature type="compositionally biased region" description="Basic and acidic residues" evidence="1">
    <location>
        <begin position="295"/>
        <end position="310"/>
    </location>
</feature>
<dbReference type="EMBL" id="LTDL01000040">
    <property type="protein sequence ID" value="OAG29567.1"/>
    <property type="molecule type" value="Genomic_DNA"/>
</dbReference>
<dbReference type="GO" id="GO:0010494">
    <property type="term" value="C:cytoplasmic stress granule"/>
    <property type="evidence" value="ECO:0007669"/>
    <property type="project" value="TreeGrafter"/>
</dbReference>
<protein>
    <recommendedName>
        <fullName evidence="2">LsmAD domain-containing protein</fullName>
    </recommendedName>
</protein>
<sequence>MQKSKEESKQRKASGLGDKRKQQRNKFDRTLKIKDFVLVKGSLYKILLTSGKSVCGRVVDVTEKEVRLSEFTNDRENEVTFESTVPAEDIVRIDHLVDALRRTKRDMVVAEMVSGTTGYGKLVSEDAEQLNFADFVFFSDSSISYTISIKKLFVKKILKLDLKHKDSDKEVSFSDESTEVKKEAKVTPQRAQTHDFLTDTEIGKKKTGRQREFQPFFQTKEKEPREKERNRYDNKPGEWDQFKANEEMFGVKSEFDESMYTTVLDKNSEEYKKHSEEAEKLARKMTSGNSSSYHVNEERGHHTDKTEDQKYGSVSIEAEEKEDRPKAAPKAAPKKKEERKEERKEEKKESRPFVVNHYNHGVSVDFSTHVFETSRDKPSTKKSSNKLFKVLPVTTEKNESKQKVSSSNSSAASSASSSSSREPSSSHSPKPSTQSRTVVTAVPIQLEKDTPQTTPQPTPQTPAQVTPQTTPQTTAQPLAGVKKLNPNAKSFDPSTAQRNAFFVALSKNGRKKICGPDDEEIDKSTWGHGDSFLKTMNNHRSSHQGGKKYNNN</sequence>
<feature type="compositionally biased region" description="Basic and acidic residues" evidence="1">
    <location>
        <begin position="219"/>
        <end position="239"/>
    </location>
</feature>
<feature type="domain" description="LsmAD" evidence="2">
    <location>
        <begin position="249"/>
        <end position="317"/>
    </location>
</feature>
<feature type="region of interest" description="Disordered" evidence="1">
    <location>
        <begin position="207"/>
        <end position="239"/>
    </location>
</feature>
<name>A0A177ECA2_9MICR</name>
<evidence type="ECO:0000256" key="1">
    <source>
        <dbReference type="SAM" id="MobiDB-lite"/>
    </source>
</evidence>
<evidence type="ECO:0000313" key="4">
    <source>
        <dbReference type="Proteomes" id="UP000185944"/>
    </source>
</evidence>
<feature type="compositionally biased region" description="Low complexity" evidence="1">
    <location>
        <begin position="461"/>
        <end position="477"/>
    </location>
</feature>
<dbReference type="Pfam" id="PF06741">
    <property type="entry name" value="LsmAD"/>
    <property type="match status" value="1"/>
</dbReference>
<feature type="compositionally biased region" description="Basic and acidic residues" evidence="1">
    <location>
        <begin position="1"/>
        <end position="10"/>
    </location>
</feature>
<dbReference type="PANTHER" id="PTHR12854:SF7">
    <property type="entry name" value="ATAXIN-2 HOMOLOG"/>
    <property type="match status" value="1"/>
</dbReference>
<evidence type="ECO:0000313" key="3">
    <source>
        <dbReference type="EMBL" id="OAG29567.1"/>
    </source>
</evidence>
<feature type="region of interest" description="Disordered" evidence="1">
    <location>
        <begin position="510"/>
        <end position="552"/>
    </location>
</feature>
<dbReference type="InterPro" id="IPR045117">
    <property type="entry name" value="ATXN2-like"/>
</dbReference>
<accession>A0A177ECA2</accession>
<feature type="compositionally biased region" description="Basic and acidic residues" evidence="1">
    <location>
        <begin position="334"/>
        <end position="351"/>
    </location>
</feature>
<dbReference type="InterPro" id="IPR009604">
    <property type="entry name" value="LsmAD_domain"/>
</dbReference>
<feature type="compositionally biased region" description="Low complexity" evidence="1">
    <location>
        <begin position="405"/>
        <end position="435"/>
    </location>
</feature>
<dbReference type="OrthoDB" id="2275718at2759"/>
<feature type="compositionally biased region" description="Basic and acidic residues" evidence="1">
    <location>
        <begin position="268"/>
        <end position="282"/>
    </location>
</feature>
<dbReference type="GO" id="GO:0034063">
    <property type="term" value="P:stress granule assembly"/>
    <property type="evidence" value="ECO:0007669"/>
    <property type="project" value="TreeGrafter"/>
</dbReference>
<dbReference type="GeneID" id="93647050"/>
<gene>
    <name evidence="3" type="ORF">NEDG_00700</name>
</gene>
<dbReference type="GO" id="GO:0003729">
    <property type="term" value="F:mRNA binding"/>
    <property type="evidence" value="ECO:0007669"/>
    <property type="project" value="TreeGrafter"/>
</dbReference>
<feature type="region of interest" description="Disordered" evidence="1">
    <location>
        <begin position="1"/>
        <end position="23"/>
    </location>
</feature>
<dbReference type="AlphaFoldDB" id="A0A177ECA2"/>
<evidence type="ECO:0000259" key="2">
    <source>
        <dbReference type="SMART" id="SM01272"/>
    </source>
</evidence>
<keyword evidence="4" id="KW-1185">Reference proteome</keyword>
<dbReference type="Proteomes" id="UP000185944">
    <property type="component" value="Unassembled WGS sequence"/>
</dbReference>
<reference evidence="3 4" key="1">
    <citation type="submission" date="2016-02" db="EMBL/GenBank/DDBJ databases">
        <title>Discovery of a natural microsporidian pathogen with a broad tissue tropism in Caenorhabditis elegans.</title>
        <authorList>
            <person name="Luallen R.J."/>
            <person name="Reinke A.W."/>
            <person name="Tong L."/>
            <person name="Botts M.R."/>
            <person name="Felix M.-A."/>
            <person name="Troemel E.R."/>
        </authorList>
    </citation>
    <scope>NUCLEOTIDE SEQUENCE [LARGE SCALE GENOMIC DNA]</scope>
    <source>
        <strain evidence="3 4">JUm2807</strain>
    </source>
</reference>
<feature type="region of interest" description="Disordered" evidence="1">
    <location>
        <begin position="268"/>
        <end position="478"/>
    </location>
</feature>
<dbReference type="SMART" id="SM01272">
    <property type="entry name" value="LsmAD"/>
    <property type="match status" value="1"/>
</dbReference>
<comment type="caution">
    <text evidence="3">The sequence shown here is derived from an EMBL/GenBank/DDBJ whole genome shotgun (WGS) entry which is preliminary data.</text>
</comment>
<dbReference type="PANTHER" id="PTHR12854">
    <property type="entry name" value="ATAXIN 2-RELATED"/>
    <property type="match status" value="1"/>
</dbReference>